<keyword evidence="3" id="KW-1185">Reference proteome</keyword>
<dbReference type="EMBL" id="VSED01000010">
    <property type="protein sequence ID" value="TYA39128.1"/>
    <property type="molecule type" value="Genomic_DNA"/>
</dbReference>
<dbReference type="AlphaFoldDB" id="A0AB74N6B6"/>
<gene>
    <name evidence="1" type="ORF">CQR80_07425</name>
    <name evidence="2" type="ORF">FXB79_04865</name>
</gene>
<name>A0AB74N6B6_AGGAC</name>
<protein>
    <submittedName>
        <fullName evidence="2">Uncharacterized protein</fullName>
    </submittedName>
</protein>
<dbReference type="EMBL" id="PCGW01000013">
    <property type="protein sequence ID" value="PHO20290.1"/>
    <property type="molecule type" value="Genomic_DNA"/>
</dbReference>
<proteinExistence type="predicted"/>
<evidence type="ECO:0000313" key="4">
    <source>
        <dbReference type="Proteomes" id="UP000323012"/>
    </source>
</evidence>
<evidence type="ECO:0000313" key="3">
    <source>
        <dbReference type="Proteomes" id="UP000226080"/>
    </source>
</evidence>
<dbReference type="Proteomes" id="UP000323012">
    <property type="component" value="Unassembled WGS sequence"/>
</dbReference>
<accession>A0AB74N6B6</accession>
<organism evidence="2 4">
    <name type="scientific">Aggregatibacter actinomycetemcomitans</name>
    <name type="common">Actinobacillus actinomycetemcomitans</name>
    <name type="synonym">Haemophilus actinomycetemcomitans</name>
    <dbReference type="NCBI Taxonomy" id="714"/>
    <lineage>
        <taxon>Bacteria</taxon>
        <taxon>Pseudomonadati</taxon>
        <taxon>Pseudomonadota</taxon>
        <taxon>Gammaproteobacteria</taxon>
        <taxon>Pasteurellales</taxon>
        <taxon>Pasteurellaceae</taxon>
        <taxon>Aggregatibacter</taxon>
    </lineage>
</organism>
<comment type="caution">
    <text evidence="2">The sequence shown here is derived from an EMBL/GenBank/DDBJ whole genome shotgun (WGS) entry which is preliminary data.</text>
</comment>
<dbReference type="Proteomes" id="UP000226080">
    <property type="component" value="Unassembled WGS sequence"/>
</dbReference>
<evidence type="ECO:0000313" key="2">
    <source>
        <dbReference type="EMBL" id="TYA39128.1"/>
    </source>
</evidence>
<sequence>MLSQAVGCERLCDVFQFCSPTLLQSGPTTNFRKNSLSGTVEFVEHYINYAPRYNNEYIHVPPLLIYQCF</sequence>
<reference evidence="1 3" key="1">
    <citation type="submission" date="2017-10" db="EMBL/GenBank/DDBJ databases">
        <title>Draft genome sequences of Aggregatibacter actinomycetemcomitans strains 310a and 310b.</title>
        <authorList>
            <person name="May A.C."/>
            <person name="Ohta H."/>
            <person name="Maeda H."/>
            <person name="Kokeguchi S."/>
            <person name="Cugini C."/>
        </authorList>
    </citation>
    <scope>NUCLEOTIDE SEQUENCE [LARGE SCALE GENOMIC DNA]</scope>
    <source>
        <strain evidence="1 3">310b</strain>
    </source>
</reference>
<evidence type="ECO:0000313" key="1">
    <source>
        <dbReference type="EMBL" id="PHO20290.1"/>
    </source>
</evidence>
<reference evidence="2 4" key="2">
    <citation type="submission" date="2019-08" db="EMBL/GenBank/DDBJ databases">
        <title>Whole genome sequencing of Aggregatibacter actinomycetemcomitans cultured from blood stream infections in Denmark reveals a novel phylogenetic lineage expressing serotype a membrane O polysaccharide.</title>
        <authorList>
            <person name="Nedergaard S."/>
            <person name="Kobel C.M."/>
            <person name="Nielsen M.B."/>
            <person name="Moeller R.T."/>
            <person name="Jensen A.B."/>
            <person name="Noerskov-Lauritsen N."/>
        </authorList>
    </citation>
    <scope>NUCLEOTIDE SEQUENCE [LARGE SCALE GENOMIC DNA]</scope>
    <source>
        <strain evidence="2 4">PN_563</strain>
    </source>
</reference>